<keyword evidence="2" id="KW-0802">TPR repeat</keyword>
<gene>
    <name evidence="3" type="ORF">BBOV_IV000430</name>
</gene>
<evidence type="ECO:0000313" key="4">
    <source>
        <dbReference type="Proteomes" id="UP000002173"/>
    </source>
</evidence>
<sequence length="885" mass="101436">MGEYHLNKFIKTRVTDELKKSKEYLKTAMSLRPRNMLVVISYANTCVMENQVNTAAIFYARALLLCSYTKMLLKVRKQPAPNEMDMESIELEHVNQHLKHVEALLFCAMAACKFYDNELRAARTLVDKSLSIMKTPMALRLKGSIAINRIMDEPPEAEVDGTTSPQPSPRESVVALIRQWNDAFTNAYKLDSKSLISRLYLSDMLFRKGHIDECEAMLQEINFLVLPPDLLAEATYQQARCAHIKSNWTGALKLYNNVLQLRGDYLPARIQLIKSAIGAGNLSVAREHCEYINKQNNRTPDILRLVGLVYVASAAEILDTCRAKLCNAETKMMDIDCISAINSVQQDLSRLLDERLFKALNLLEESLAIDPQNQRTLSYLIFCLELLVTRGRENMLTKLREAYVTYFSLVKEDPCLEMKNNDAVIALEFRQFEEATDKLTALWNSIESIDNVPVITKMTVQYNLGRALEESGQIQKAHKIYSALTKEYPRYTDAWLRRSKLVFNRGNVKSAHKYLDELKLHHKKSLQPWIYKAYQLFSIGRYDETIEELRNMFRAVNTASFDAYANTLFACALIKRSAKGTFGPLPKDVIQYARAGLRRPCLSNFYAANCIAIFLAHAGKLKMAYECFGILLENTAINSHMRFIANRNMGLLCAATSIGNERRIERGSFDKMKGAKAQQHLQIAMANNKMDISTYIVYSRFLYDCQRYDECVQFIESARMLFPRDIKFIYNMVVSIDAMLCKHFRNSEKLASATEVAKMLVQAQFVNRMVAHLLKIHESYPKMSKSHLTQIATRIREKLIPHMEGALPQLEEAATERQVTKGKHLELQMSIQQAHETKRLQKELEQRRAEEAYTELSEQLLKEASEIASELMYNRMPATGQLDNR</sequence>
<dbReference type="GO" id="GO:0000993">
    <property type="term" value="F:RNA polymerase II complex binding"/>
    <property type="evidence" value="ECO:0007669"/>
    <property type="project" value="TreeGrafter"/>
</dbReference>
<dbReference type="GO" id="GO:0006368">
    <property type="term" value="P:transcription elongation by RNA polymerase II"/>
    <property type="evidence" value="ECO:0007669"/>
    <property type="project" value="TreeGrafter"/>
</dbReference>
<dbReference type="AlphaFoldDB" id="A7AV17"/>
<dbReference type="GO" id="GO:0006355">
    <property type="term" value="P:regulation of DNA-templated transcription"/>
    <property type="evidence" value="ECO:0007669"/>
    <property type="project" value="InterPro"/>
</dbReference>
<dbReference type="InterPro" id="IPR011990">
    <property type="entry name" value="TPR-like_helical_dom_sf"/>
</dbReference>
<accession>A7AV17</accession>
<reference evidence="3 4" key="1">
    <citation type="journal article" date="2007" name="PLoS Pathog.">
        <title>Genome sequence of Babesia bovis and comparative analysis of apicomplexan hemoprotozoa.</title>
        <authorList>
            <person name="Brayton K.A."/>
            <person name="Lau A.O.T."/>
            <person name="Herndon D.R."/>
            <person name="Hannick L."/>
            <person name="Kappmeyer L.S."/>
            <person name="Berens S.J."/>
            <person name="Bidwell S.L."/>
            <person name="Brown W.C."/>
            <person name="Crabtree J."/>
            <person name="Fadrosh D."/>
            <person name="Feldblum T."/>
            <person name="Forberger H.A."/>
            <person name="Haas B.J."/>
            <person name="Howell J.M."/>
            <person name="Khouri H."/>
            <person name="Koo H."/>
            <person name="Mann D.J."/>
            <person name="Norimine J."/>
            <person name="Paulsen I.T."/>
            <person name="Radune D."/>
            <person name="Ren Q."/>
            <person name="Smith R.K. Jr."/>
            <person name="Suarez C.E."/>
            <person name="White O."/>
            <person name="Wortman J.R."/>
            <person name="Knowles D.P. Jr."/>
            <person name="McElwain T.F."/>
            <person name="Nene V.M."/>
        </authorList>
    </citation>
    <scope>NUCLEOTIDE SEQUENCE [LARGE SCALE GENOMIC DNA]</scope>
    <source>
        <strain evidence="3">T2Bo</strain>
    </source>
</reference>
<dbReference type="SMART" id="SM00028">
    <property type="entry name" value="TPR"/>
    <property type="match status" value="4"/>
</dbReference>
<dbReference type="PANTHER" id="PTHR14027:SF2">
    <property type="entry name" value="RNA POLYMERASE-ASSOCIATED PROTEIN CTR9 HOMOLOG"/>
    <property type="match status" value="1"/>
</dbReference>
<dbReference type="SUPFAM" id="SSF48452">
    <property type="entry name" value="TPR-like"/>
    <property type="match status" value="3"/>
</dbReference>
<reference evidence="4" key="2">
    <citation type="journal article" date="2020" name="Data Brief">
        <title>Transcriptome dataset of Babesia bovis life stages within vertebrate and invertebrate hosts.</title>
        <authorList>
            <person name="Ueti M.W."/>
            <person name="Johnson W.C."/>
            <person name="Kappmeyer L.S."/>
            <person name="Herndon D.R."/>
            <person name="Mousel M.R."/>
            <person name="Reif K.E."/>
            <person name="Taus N.S."/>
            <person name="Ifeonu O.O."/>
            <person name="Silva J.C."/>
            <person name="Suarez C.E."/>
            <person name="Brayton K.A."/>
        </authorList>
    </citation>
    <scope>NUCLEOTIDE SEQUENCE [LARGE SCALE GENOMIC DNA]</scope>
</reference>
<keyword evidence="1" id="KW-0677">Repeat</keyword>
<evidence type="ECO:0000256" key="2">
    <source>
        <dbReference type="ARBA" id="ARBA00022803"/>
    </source>
</evidence>
<dbReference type="Gene3D" id="1.25.40.10">
    <property type="entry name" value="Tetratricopeptide repeat domain"/>
    <property type="match status" value="3"/>
</dbReference>
<dbReference type="InterPro" id="IPR019734">
    <property type="entry name" value="TPR_rpt"/>
</dbReference>
<dbReference type="PANTHER" id="PTHR14027">
    <property type="entry name" value="RNA POLYMERASE-ASSOCIATED PROTEIN CTR9"/>
    <property type="match status" value="1"/>
</dbReference>
<dbReference type="eggNOG" id="ENOG502SQXI">
    <property type="taxonomic scope" value="Eukaryota"/>
</dbReference>
<organism evidence="3 4">
    <name type="scientific">Babesia bovis</name>
    <dbReference type="NCBI Taxonomy" id="5865"/>
    <lineage>
        <taxon>Eukaryota</taxon>
        <taxon>Sar</taxon>
        <taxon>Alveolata</taxon>
        <taxon>Apicomplexa</taxon>
        <taxon>Aconoidasida</taxon>
        <taxon>Piroplasmida</taxon>
        <taxon>Babesiidae</taxon>
        <taxon>Babesia</taxon>
    </lineage>
</organism>
<evidence type="ECO:0000313" key="3">
    <source>
        <dbReference type="EMBL" id="EDO05643.1"/>
    </source>
</evidence>
<dbReference type="InParanoid" id="A7AV17"/>
<dbReference type="GO" id="GO:0016593">
    <property type="term" value="C:Cdc73/Paf1 complex"/>
    <property type="evidence" value="ECO:0007669"/>
    <property type="project" value="TreeGrafter"/>
</dbReference>
<dbReference type="KEGG" id="bbo:BBOV_IV000430"/>
<dbReference type="EMBL" id="AAXT01000004">
    <property type="protein sequence ID" value="EDO05643.1"/>
    <property type="molecule type" value="Genomic_DNA"/>
</dbReference>
<evidence type="ECO:0000256" key="1">
    <source>
        <dbReference type="ARBA" id="ARBA00022737"/>
    </source>
</evidence>
<dbReference type="InterPro" id="IPR031101">
    <property type="entry name" value="Ctr9"/>
</dbReference>
<dbReference type="GeneID" id="5477430"/>
<keyword evidence="4" id="KW-1185">Reference proteome</keyword>
<protein>
    <submittedName>
        <fullName evidence="3">Tetratricopeptide repeat (TPR) domain containing protein</fullName>
    </submittedName>
</protein>
<reference evidence="4" key="3">
    <citation type="journal article" date="2021" name="Int. J. Parasitol.">
        <title>Comparative analysis of gene expression between Babesia bovis blood stages and kinetes allowed by improved genome annotation.</title>
        <authorList>
            <person name="Ueti M.W."/>
            <person name="Johnson W.C."/>
            <person name="Kappmeyer L.S."/>
            <person name="Herndon D.R."/>
            <person name="Mousel M.R."/>
            <person name="Reif K.E."/>
            <person name="Taus N.S."/>
            <person name="Ifeonu O.O."/>
            <person name="Silva J.C."/>
            <person name="Suarez C.E."/>
            <person name="Brayton K.A."/>
        </authorList>
    </citation>
    <scope>NUCLEOTIDE SEQUENCE [LARGE SCALE GENOMIC DNA]</scope>
</reference>
<dbReference type="STRING" id="5865.A7AV17"/>
<dbReference type="Pfam" id="PF13432">
    <property type="entry name" value="TPR_16"/>
    <property type="match status" value="1"/>
</dbReference>
<dbReference type="OMA" id="KEYPRYT"/>
<proteinExistence type="predicted"/>
<name>A7AV17_BABBO</name>
<comment type="caution">
    <text evidence="3">The sequence shown here is derived from an EMBL/GenBank/DDBJ whole genome shotgun (WGS) entry which is preliminary data.</text>
</comment>
<dbReference type="Proteomes" id="UP000002173">
    <property type="component" value="Unassembled WGS sequence"/>
</dbReference>
<dbReference type="VEuPathDB" id="PiroplasmaDB:BBOV_IV000430"/>